<reference evidence="2 3" key="1">
    <citation type="submission" date="2024-10" db="EMBL/GenBank/DDBJ databases">
        <title>Updated reference genomes for cyclostephanoid diatoms.</title>
        <authorList>
            <person name="Roberts W.R."/>
            <person name="Alverson A.J."/>
        </authorList>
    </citation>
    <scope>NUCLEOTIDE SEQUENCE [LARGE SCALE GENOMIC DNA]</scope>
    <source>
        <strain evidence="2 3">AJA276-08</strain>
    </source>
</reference>
<name>A0ABD3P6S7_9STRA</name>
<feature type="compositionally biased region" description="Polar residues" evidence="1">
    <location>
        <begin position="521"/>
        <end position="531"/>
    </location>
</feature>
<feature type="region of interest" description="Disordered" evidence="1">
    <location>
        <begin position="1"/>
        <end position="23"/>
    </location>
</feature>
<protein>
    <submittedName>
        <fullName evidence="2">Uncharacterized protein</fullName>
    </submittedName>
</protein>
<dbReference type="EMBL" id="JALLAZ020000971">
    <property type="protein sequence ID" value="KAL3783472.1"/>
    <property type="molecule type" value="Genomic_DNA"/>
</dbReference>
<accession>A0ABD3P6S7</accession>
<keyword evidence="3" id="KW-1185">Reference proteome</keyword>
<feature type="region of interest" description="Disordered" evidence="1">
    <location>
        <begin position="87"/>
        <end position="118"/>
    </location>
</feature>
<feature type="compositionally biased region" description="Basic and acidic residues" evidence="1">
    <location>
        <begin position="98"/>
        <end position="109"/>
    </location>
</feature>
<feature type="region of interest" description="Disordered" evidence="1">
    <location>
        <begin position="310"/>
        <end position="333"/>
    </location>
</feature>
<organism evidence="2 3">
    <name type="scientific">Stephanodiscus triporus</name>
    <dbReference type="NCBI Taxonomy" id="2934178"/>
    <lineage>
        <taxon>Eukaryota</taxon>
        <taxon>Sar</taxon>
        <taxon>Stramenopiles</taxon>
        <taxon>Ochrophyta</taxon>
        <taxon>Bacillariophyta</taxon>
        <taxon>Coscinodiscophyceae</taxon>
        <taxon>Thalassiosirophycidae</taxon>
        <taxon>Stephanodiscales</taxon>
        <taxon>Stephanodiscaceae</taxon>
        <taxon>Stephanodiscus</taxon>
    </lineage>
</organism>
<evidence type="ECO:0000256" key="1">
    <source>
        <dbReference type="SAM" id="MobiDB-lite"/>
    </source>
</evidence>
<comment type="caution">
    <text evidence="2">The sequence shown here is derived from an EMBL/GenBank/DDBJ whole genome shotgun (WGS) entry which is preliminary data.</text>
</comment>
<feature type="region of interest" description="Disordered" evidence="1">
    <location>
        <begin position="209"/>
        <end position="242"/>
    </location>
</feature>
<proteinExistence type="predicted"/>
<evidence type="ECO:0000313" key="3">
    <source>
        <dbReference type="Proteomes" id="UP001530315"/>
    </source>
</evidence>
<sequence length="557" mass="60556">MSDNGANDRAAATTRSRASDADVAEATAAAAMKTLNNISSTRAMKVIHKPRDNNALSKDSYLRRLHNERMFHQQLYNSRLEARAGVLDDGGGPSLPKNVDDHKDAKDEDVGNNTNDTANWPASAVALEAREGGKGVEGEHPELQITTASPRMQKSMLDVICDVASSIGDIPVATPWLDTAATEIAKKDETAADAGMVAADAAADIAITAKGNNSSPQSTRTNYSQKSKPPLTPSQQPEDDESLFTTKKIKIGTTSDDSTAYGLVHTPNGFRTTVQQQQQQQAHYHHMALRHHAYSQPLVPTSAMIMPQYQQPREADDDKDDGGRLSSASSTSRFVVPAVAHKPMPYPPISHNEQPIMSSPPGFPHPQHLSIPPGYVFSQPPSSAHHQLPMMMTPGVFSPGYVQLQLTVPLQQQMMMAAMNATPPGFLPDQPQQADDVGLFSQQHIPHQAYMNPPLYQQQGKHHFFPVQHHQQLYAGAPAAPITLAKTSLQQQRRRQQPADIVSPRATKSPPSNPSPKKEQSYSPESSNAKVNANIKPSKRNAPTVVHRPYHDKPGGP</sequence>
<gene>
    <name evidence="2" type="ORF">ACHAW5_011119</name>
</gene>
<feature type="region of interest" description="Disordered" evidence="1">
    <location>
        <begin position="487"/>
        <end position="557"/>
    </location>
</feature>
<dbReference type="Proteomes" id="UP001530315">
    <property type="component" value="Unassembled WGS sequence"/>
</dbReference>
<feature type="compositionally biased region" description="Polar residues" evidence="1">
    <location>
        <begin position="210"/>
        <end position="227"/>
    </location>
</feature>
<dbReference type="AlphaFoldDB" id="A0ABD3P6S7"/>
<evidence type="ECO:0000313" key="2">
    <source>
        <dbReference type="EMBL" id="KAL3783472.1"/>
    </source>
</evidence>